<protein>
    <submittedName>
        <fullName evidence="2">Uncharacterized protein</fullName>
    </submittedName>
</protein>
<dbReference type="GO" id="GO:0031901">
    <property type="term" value="C:early endosome membrane"/>
    <property type="evidence" value="ECO:0007669"/>
    <property type="project" value="TreeGrafter"/>
</dbReference>
<feature type="region of interest" description="Disordered" evidence="1">
    <location>
        <begin position="580"/>
        <end position="602"/>
    </location>
</feature>
<dbReference type="PANTHER" id="PTHR46465:SF2">
    <property type="entry name" value="LATERAL SIGNALING TARGET PROTEIN 2 HOMOLOG"/>
    <property type="match status" value="1"/>
</dbReference>
<feature type="compositionally biased region" description="Pro residues" evidence="1">
    <location>
        <begin position="74"/>
        <end position="83"/>
    </location>
</feature>
<feature type="region of interest" description="Disordered" evidence="1">
    <location>
        <begin position="467"/>
        <end position="488"/>
    </location>
</feature>
<keyword evidence="3" id="KW-1185">Reference proteome</keyword>
<name>A0AAD5XQD9_9FUNG</name>
<comment type="caution">
    <text evidence="2">The sequence shown here is derived from an EMBL/GenBank/DDBJ whole genome shotgun (WGS) entry which is preliminary data.</text>
</comment>
<evidence type="ECO:0000313" key="2">
    <source>
        <dbReference type="EMBL" id="KAJ3177000.1"/>
    </source>
</evidence>
<organism evidence="2 3">
    <name type="scientific">Geranomyces variabilis</name>
    <dbReference type="NCBI Taxonomy" id="109894"/>
    <lineage>
        <taxon>Eukaryota</taxon>
        <taxon>Fungi</taxon>
        <taxon>Fungi incertae sedis</taxon>
        <taxon>Chytridiomycota</taxon>
        <taxon>Chytridiomycota incertae sedis</taxon>
        <taxon>Chytridiomycetes</taxon>
        <taxon>Spizellomycetales</taxon>
        <taxon>Powellomycetaceae</taxon>
        <taxon>Geranomyces</taxon>
    </lineage>
</organism>
<sequence>MAATATPLRNISAPVVAPVPTPVNPPAGPNTTLPPLSNGSSSRPVSRSQTNASSHAASVAAAAAAAAADTIERGPPPVAPPASRPQNRQQQQPPAAPPPPTGRSGTAAASAGQPQTGATVAQIFQFRPVPMREGDVPPRLNETQPVSLFWYADKHLSKAVESLTKVNDIDSTKFKRRNERVHRAQRLLLETLLLVYIDMDETYKASRTYRQQLPPEDQRELEGGFSENILFAAQALSCGFRIRGIEEYTTELFPSAQNLHRCMENVRSAFCKRAVTCPATPYDDLTGVLAEFDAAWVAFEQRICFCYFSVTYSGSAPCSEEIDMFQVLMSETIIRAVHHHLLTWNDIQSFEPQILVAVPRLCIVAALLHMPECINITDADHGMRWFRPKAPLLRKLQKQLARLPADTIAVLERRLVDSDDAERGSLFSLRREEAEEGGAAASAEKRVKPLMPEIERDATLVDVHLPPAAEGGKSAAGSTTKLTEGPPIGTSASAAAAAAARGVAPATDEVAVKPTAAASAMTSANAAAPSSPPKLSVLHEVYLDICRVADDLARGPQARAFTDVMHKVFSMHAEAAAGEAQAGQSSAAPAGQSAPVATAVRG</sequence>
<feature type="compositionally biased region" description="Pro residues" evidence="1">
    <location>
        <begin position="17"/>
        <end position="28"/>
    </location>
</feature>
<feature type="compositionally biased region" description="Low complexity" evidence="1">
    <location>
        <begin position="102"/>
        <end position="112"/>
    </location>
</feature>
<dbReference type="PANTHER" id="PTHR46465">
    <property type="entry name" value="LATERAL SIGNALING TARGET PROTEIN 2 HOMOLOG"/>
    <property type="match status" value="1"/>
</dbReference>
<feature type="compositionally biased region" description="Low complexity" evidence="1">
    <location>
        <begin position="84"/>
        <end position="93"/>
    </location>
</feature>
<dbReference type="AlphaFoldDB" id="A0AAD5XQD9"/>
<dbReference type="InterPro" id="IPR051118">
    <property type="entry name" value="LST-2"/>
</dbReference>
<feature type="compositionally biased region" description="Low complexity" evidence="1">
    <location>
        <begin position="37"/>
        <end position="68"/>
    </location>
</feature>
<accession>A0AAD5XQD9</accession>
<reference evidence="2" key="1">
    <citation type="submission" date="2020-05" db="EMBL/GenBank/DDBJ databases">
        <title>Phylogenomic resolution of chytrid fungi.</title>
        <authorList>
            <person name="Stajich J.E."/>
            <person name="Amses K."/>
            <person name="Simmons R."/>
            <person name="Seto K."/>
            <person name="Myers J."/>
            <person name="Bonds A."/>
            <person name="Quandt C.A."/>
            <person name="Barry K."/>
            <person name="Liu P."/>
            <person name="Grigoriev I."/>
            <person name="Longcore J.E."/>
            <person name="James T.Y."/>
        </authorList>
    </citation>
    <scope>NUCLEOTIDE SEQUENCE</scope>
    <source>
        <strain evidence="2">JEL0379</strain>
    </source>
</reference>
<evidence type="ECO:0000256" key="1">
    <source>
        <dbReference type="SAM" id="MobiDB-lite"/>
    </source>
</evidence>
<feature type="region of interest" description="Disordered" evidence="1">
    <location>
        <begin position="1"/>
        <end position="117"/>
    </location>
</feature>
<gene>
    <name evidence="2" type="ORF">HDU87_004716</name>
</gene>
<proteinExistence type="predicted"/>
<feature type="compositionally biased region" description="Low complexity" evidence="1">
    <location>
        <begin position="580"/>
        <end position="595"/>
    </location>
</feature>
<evidence type="ECO:0000313" key="3">
    <source>
        <dbReference type="Proteomes" id="UP001212152"/>
    </source>
</evidence>
<dbReference type="EMBL" id="JADGJQ010000036">
    <property type="protein sequence ID" value="KAJ3177000.1"/>
    <property type="molecule type" value="Genomic_DNA"/>
</dbReference>
<dbReference type="Proteomes" id="UP001212152">
    <property type="component" value="Unassembled WGS sequence"/>
</dbReference>